<dbReference type="OrthoDB" id="9816225at2"/>
<keyword evidence="2" id="KW-0680">Restriction system</keyword>
<dbReference type="Proteomes" id="UP000029556">
    <property type="component" value="Unassembled WGS sequence"/>
</dbReference>
<keyword evidence="3" id="KW-0238">DNA-binding</keyword>
<organism evidence="5 6">
    <name type="scientific">Hoylesella buccalis DNF00853</name>
    <dbReference type="NCBI Taxonomy" id="1401074"/>
    <lineage>
        <taxon>Bacteria</taxon>
        <taxon>Pseudomonadati</taxon>
        <taxon>Bacteroidota</taxon>
        <taxon>Bacteroidia</taxon>
        <taxon>Bacteroidales</taxon>
        <taxon>Prevotellaceae</taxon>
        <taxon>Hoylesella</taxon>
    </lineage>
</organism>
<dbReference type="InterPro" id="IPR052021">
    <property type="entry name" value="Type-I_RS_S_subunit"/>
</dbReference>
<comment type="caution">
    <text evidence="5">The sequence shown here is derived from an EMBL/GenBank/DDBJ whole genome shotgun (WGS) entry which is preliminary data.</text>
</comment>
<sequence length="177" mass="19592">MELKKIHISDIGKIVTGKTPKTSVAENYDGDIPFLTPSDDLSHKSAPKTTKTLTEQGLNEVRNSLLPPRSICVSCIGSDLGKVVMTIEPTVTNQQFNSIVPNKNFNADFVYYLMTLVGRELNYLSKTSTAVPIINKSSFSNYEIEAPDLETQKNIASILSSIDSKIELNRRINDNLN</sequence>
<dbReference type="PANTHER" id="PTHR30408:SF12">
    <property type="entry name" value="TYPE I RESTRICTION ENZYME MJAVIII SPECIFICITY SUBUNIT"/>
    <property type="match status" value="1"/>
</dbReference>
<dbReference type="AlphaFoldDB" id="A0A096ATC4"/>
<protein>
    <submittedName>
        <fullName evidence="5">Membrane protein</fullName>
    </submittedName>
</protein>
<dbReference type="InterPro" id="IPR044946">
    <property type="entry name" value="Restrct_endonuc_typeI_TRD_sf"/>
</dbReference>
<dbReference type="InterPro" id="IPR000055">
    <property type="entry name" value="Restrct_endonuc_typeI_TRD"/>
</dbReference>
<proteinExistence type="inferred from homology"/>
<comment type="similarity">
    <text evidence="1">Belongs to the type-I restriction system S methylase family.</text>
</comment>
<evidence type="ECO:0000259" key="4">
    <source>
        <dbReference type="Pfam" id="PF01420"/>
    </source>
</evidence>
<dbReference type="GO" id="GO:0009307">
    <property type="term" value="P:DNA restriction-modification system"/>
    <property type="evidence" value="ECO:0007669"/>
    <property type="project" value="UniProtKB-KW"/>
</dbReference>
<evidence type="ECO:0000256" key="3">
    <source>
        <dbReference type="ARBA" id="ARBA00023125"/>
    </source>
</evidence>
<dbReference type="CDD" id="cd17516">
    <property type="entry name" value="RMtype1_S_HinAWORF1578P-TRD2-CR2_like"/>
    <property type="match status" value="1"/>
</dbReference>
<feature type="domain" description="Type I restriction modification DNA specificity" evidence="4">
    <location>
        <begin position="4"/>
        <end position="176"/>
    </location>
</feature>
<dbReference type="GO" id="GO:0003677">
    <property type="term" value="F:DNA binding"/>
    <property type="evidence" value="ECO:0007669"/>
    <property type="project" value="UniProtKB-KW"/>
</dbReference>
<name>A0A096ATC4_9BACT</name>
<evidence type="ECO:0000256" key="2">
    <source>
        <dbReference type="ARBA" id="ARBA00022747"/>
    </source>
</evidence>
<gene>
    <name evidence="5" type="ORF">HMPREF2137_10555</name>
</gene>
<dbReference type="PANTHER" id="PTHR30408">
    <property type="entry name" value="TYPE-1 RESTRICTION ENZYME ECOKI SPECIFICITY PROTEIN"/>
    <property type="match status" value="1"/>
</dbReference>
<evidence type="ECO:0000313" key="6">
    <source>
        <dbReference type="Proteomes" id="UP000029556"/>
    </source>
</evidence>
<reference evidence="5 6" key="1">
    <citation type="submission" date="2014-07" db="EMBL/GenBank/DDBJ databases">
        <authorList>
            <person name="McCorrison J."/>
            <person name="Sanka R."/>
            <person name="Torralba M."/>
            <person name="Gillis M."/>
            <person name="Haft D.H."/>
            <person name="Methe B."/>
            <person name="Sutton G."/>
            <person name="Nelson K.E."/>
        </authorList>
    </citation>
    <scope>NUCLEOTIDE SEQUENCE [LARGE SCALE GENOMIC DNA]</scope>
    <source>
        <strain evidence="5 6">DNF00853</strain>
    </source>
</reference>
<dbReference type="Gene3D" id="3.90.220.20">
    <property type="entry name" value="DNA methylase specificity domains"/>
    <property type="match status" value="1"/>
</dbReference>
<evidence type="ECO:0000256" key="1">
    <source>
        <dbReference type="ARBA" id="ARBA00010923"/>
    </source>
</evidence>
<dbReference type="Gene3D" id="1.10.287.1120">
    <property type="entry name" value="Bipartite methylase S protein"/>
    <property type="match status" value="1"/>
</dbReference>
<dbReference type="SUPFAM" id="SSF116734">
    <property type="entry name" value="DNA methylase specificity domain"/>
    <property type="match status" value="1"/>
</dbReference>
<accession>A0A096ATC4</accession>
<dbReference type="RefSeq" id="WP_036874219.1">
    <property type="nucleotide sequence ID" value="NZ_JRNN01000078.1"/>
</dbReference>
<dbReference type="EMBL" id="JRNN01000078">
    <property type="protein sequence ID" value="KGF33847.1"/>
    <property type="molecule type" value="Genomic_DNA"/>
</dbReference>
<evidence type="ECO:0000313" key="5">
    <source>
        <dbReference type="EMBL" id="KGF33847.1"/>
    </source>
</evidence>
<dbReference type="Pfam" id="PF01420">
    <property type="entry name" value="Methylase_S"/>
    <property type="match status" value="1"/>
</dbReference>